<sequence length="91" mass="9854">MKTFVIEREIPGASKLTADELKGISSKSCDVVARLGEPYKWVQSYVAGDKIYCVHEAESADVIYRHAREGGFPADRVTEVAAIIGPQTVAG</sequence>
<dbReference type="Proteomes" id="UP001144805">
    <property type="component" value="Unassembled WGS sequence"/>
</dbReference>
<reference evidence="1" key="1">
    <citation type="submission" date="2022-11" db="EMBL/GenBank/DDBJ databases">
        <title>Biodiversity and phylogenetic relationships of bacteria.</title>
        <authorList>
            <person name="Machado R.A.R."/>
            <person name="Bhat A."/>
            <person name="Loulou A."/>
            <person name="Kallel S."/>
        </authorList>
    </citation>
    <scope>NUCLEOTIDE SEQUENCE</scope>
    <source>
        <strain evidence="1">K-TC2</strain>
    </source>
</reference>
<dbReference type="InterPro" id="IPR025336">
    <property type="entry name" value="SCO4226-like"/>
</dbReference>
<dbReference type="Gene3D" id="3.30.70.3090">
    <property type="entry name" value="ORF SCO4226, nickel-binding ferredoxin-like monomer"/>
    <property type="match status" value="1"/>
</dbReference>
<comment type="caution">
    <text evidence="1">The sequence shown here is derived from an EMBL/GenBank/DDBJ whole genome shotgun (WGS) entry which is preliminary data.</text>
</comment>
<dbReference type="RefSeq" id="WP_266337154.1">
    <property type="nucleotide sequence ID" value="NZ_JAPKNK010000001.1"/>
</dbReference>
<gene>
    <name evidence="1" type="ORF">OSH07_03245</name>
</gene>
<proteinExistence type="predicted"/>
<evidence type="ECO:0000313" key="1">
    <source>
        <dbReference type="EMBL" id="MCX5568201.1"/>
    </source>
</evidence>
<name>A0A9X3DZC3_9HYPH</name>
<accession>A0A9X3DZC3</accession>
<organism evidence="1 2">
    <name type="scientific">Kaistia nematophila</name>
    <dbReference type="NCBI Taxonomy" id="2994654"/>
    <lineage>
        <taxon>Bacteria</taxon>
        <taxon>Pseudomonadati</taxon>
        <taxon>Pseudomonadota</taxon>
        <taxon>Alphaproteobacteria</taxon>
        <taxon>Hyphomicrobiales</taxon>
        <taxon>Kaistiaceae</taxon>
        <taxon>Kaistia</taxon>
    </lineage>
</organism>
<dbReference type="EMBL" id="JAPKNK010000001">
    <property type="protein sequence ID" value="MCX5568201.1"/>
    <property type="molecule type" value="Genomic_DNA"/>
</dbReference>
<protein>
    <submittedName>
        <fullName evidence="1">DUF4242 domain-containing protein</fullName>
    </submittedName>
</protein>
<keyword evidence="2" id="KW-1185">Reference proteome</keyword>
<dbReference type="InterPro" id="IPR042557">
    <property type="entry name" value="SCO4226"/>
</dbReference>
<evidence type="ECO:0000313" key="2">
    <source>
        <dbReference type="Proteomes" id="UP001144805"/>
    </source>
</evidence>
<dbReference type="AlphaFoldDB" id="A0A9X3DZC3"/>
<dbReference type="Pfam" id="PF14026">
    <property type="entry name" value="SCO4226-like"/>
    <property type="match status" value="1"/>
</dbReference>